<reference evidence="2" key="1">
    <citation type="submission" date="2022-12" db="EMBL/GenBank/DDBJ databases">
        <authorList>
            <person name="Alioto T."/>
            <person name="Alioto T."/>
            <person name="Gomez Garrido J."/>
        </authorList>
    </citation>
    <scope>NUCLEOTIDE SEQUENCE</scope>
</reference>
<keyword evidence="3" id="KW-1185">Reference proteome</keyword>
<gene>
    <name evidence="2" type="ORF">PODLI_1B022170</name>
</gene>
<accession>A0AA35KVH7</accession>
<feature type="region of interest" description="Disordered" evidence="1">
    <location>
        <begin position="1"/>
        <end position="32"/>
    </location>
</feature>
<sequence length="107" mass="11942">MAAAEGFPSRVTEPRAHAPRPRPPPPPPPPPPLPHVFALFSLCRLNSPYKGRAFRSSHYLRPWNLRGGGGSKTTWRRPCRLRGGFCGYLVTRSENHLVLHSGHSLMI</sequence>
<evidence type="ECO:0000313" key="2">
    <source>
        <dbReference type="EMBL" id="CAI5784348.1"/>
    </source>
</evidence>
<protein>
    <submittedName>
        <fullName evidence="2">Uncharacterized protein</fullName>
    </submittedName>
</protein>
<name>A0AA35KVH7_9SAUR</name>
<organism evidence="2 3">
    <name type="scientific">Podarcis lilfordi</name>
    <name type="common">Lilford's wall lizard</name>
    <dbReference type="NCBI Taxonomy" id="74358"/>
    <lineage>
        <taxon>Eukaryota</taxon>
        <taxon>Metazoa</taxon>
        <taxon>Chordata</taxon>
        <taxon>Craniata</taxon>
        <taxon>Vertebrata</taxon>
        <taxon>Euteleostomi</taxon>
        <taxon>Lepidosauria</taxon>
        <taxon>Squamata</taxon>
        <taxon>Bifurcata</taxon>
        <taxon>Unidentata</taxon>
        <taxon>Episquamata</taxon>
        <taxon>Laterata</taxon>
        <taxon>Lacertibaenia</taxon>
        <taxon>Lacertidae</taxon>
        <taxon>Podarcis</taxon>
    </lineage>
</organism>
<evidence type="ECO:0000256" key="1">
    <source>
        <dbReference type="SAM" id="MobiDB-lite"/>
    </source>
</evidence>
<feature type="compositionally biased region" description="Pro residues" evidence="1">
    <location>
        <begin position="21"/>
        <end position="32"/>
    </location>
</feature>
<dbReference type="AlphaFoldDB" id="A0AA35KVH7"/>
<dbReference type="Proteomes" id="UP001178461">
    <property type="component" value="Chromosome 9"/>
</dbReference>
<dbReference type="EMBL" id="OX395134">
    <property type="protein sequence ID" value="CAI5784348.1"/>
    <property type="molecule type" value="Genomic_DNA"/>
</dbReference>
<proteinExistence type="predicted"/>
<evidence type="ECO:0000313" key="3">
    <source>
        <dbReference type="Proteomes" id="UP001178461"/>
    </source>
</evidence>